<keyword evidence="3 10" id="KW-0812">Transmembrane</keyword>
<reference evidence="14" key="1">
    <citation type="journal article" date="2019" name="Nat. Commun.">
        <title>Expansion of phycobilisome linker gene families in mesophilic red algae.</title>
        <authorList>
            <person name="Lee J."/>
            <person name="Kim D."/>
            <person name="Bhattacharya D."/>
            <person name="Yoon H.S."/>
        </authorList>
    </citation>
    <scope>NUCLEOTIDE SEQUENCE [LARGE SCALE GENOMIC DNA]</scope>
    <source>
        <strain evidence="14">CCMP 1328</strain>
    </source>
</reference>
<keyword evidence="9 10" id="KW-0472">Membrane</keyword>
<dbReference type="SMART" id="SM00744">
    <property type="entry name" value="RINGv"/>
    <property type="match status" value="1"/>
</dbReference>
<dbReference type="GO" id="GO:0016740">
    <property type="term" value="F:transferase activity"/>
    <property type="evidence" value="ECO:0007669"/>
    <property type="project" value="UniProtKB-KW"/>
</dbReference>
<keyword evidence="4" id="KW-0479">Metal-binding</keyword>
<dbReference type="AlphaFoldDB" id="A0A5J4Z4E3"/>
<dbReference type="EMBL" id="VRMN01000001">
    <property type="protein sequence ID" value="KAA8498088.1"/>
    <property type="molecule type" value="Genomic_DNA"/>
</dbReference>
<dbReference type="InterPro" id="IPR011016">
    <property type="entry name" value="Znf_RING-CH"/>
</dbReference>
<dbReference type="OMA" id="PESCHST"/>
<dbReference type="PANTHER" id="PTHR46065:SF3">
    <property type="entry name" value="FI20425P1"/>
    <property type="match status" value="1"/>
</dbReference>
<dbReference type="GO" id="GO:0016020">
    <property type="term" value="C:membrane"/>
    <property type="evidence" value="ECO:0007669"/>
    <property type="project" value="UniProtKB-SubCell"/>
</dbReference>
<dbReference type="OrthoDB" id="273089at2759"/>
<keyword evidence="2" id="KW-0808">Transferase</keyword>
<proteinExistence type="predicted"/>
<protein>
    <submittedName>
        <fullName evidence="13">E3 ubiquitin-protein ligase MARCH8</fullName>
    </submittedName>
</protein>
<keyword evidence="7" id="KW-0862">Zinc</keyword>
<evidence type="ECO:0000313" key="12">
    <source>
        <dbReference type="EMBL" id="KAA8495204.1"/>
    </source>
</evidence>
<dbReference type="GO" id="GO:0008270">
    <property type="term" value="F:zinc ion binding"/>
    <property type="evidence" value="ECO:0007669"/>
    <property type="project" value="UniProtKB-KW"/>
</dbReference>
<evidence type="ECO:0000256" key="5">
    <source>
        <dbReference type="ARBA" id="ARBA00022771"/>
    </source>
</evidence>
<dbReference type="Pfam" id="PF12906">
    <property type="entry name" value="RINGv"/>
    <property type="match status" value="1"/>
</dbReference>
<dbReference type="SUPFAM" id="SSF57850">
    <property type="entry name" value="RING/U-box"/>
    <property type="match status" value="1"/>
</dbReference>
<keyword evidence="8 10" id="KW-1133">Transmembrane helix</keyword>
<evidence type="ECO:0000256" key="7">
    <source>
        <dbReference type="ARBA" id="ARBA00022833"/>
    </source>
</evidence>
<reference evidence="13" key="2">
    <citation type="submission" date="2019-09" db="EMBL/GenBank/DDBJ databases">
        <title>Expansion of phycobilisome linker gene families in mesophilic red algae.</title>
        <authorList>
            <person name="Lee J."/>
        </authorList>
    </citation>
    <scope>NUCLEOTIDE SEQUENCE [LARGE SCALE GENOMIC DNA]</scope>
    <source>
        <strain evidence="13">CCMP 1328</strain>
        <tissue evidence="13">Unicellular</tissue>
    </source>
</reference>
<evidence type="ECO:0000256" key="1">
    <source>
        <dbReference type="ARBA" id="ARBA00004141"/>
    </source>
</evidence>
<evidence type="ECO:0000313" key="14">
    <source>
        <dbReference type="Proteomes" id="UP000324585"/>
    </source>
</evidence>
<keyword evidence="5" id="KW-0863">Zinc-finger</keyword>
<feature type="domain" description="RING-CH-type" evidence="11">
    <location>
        <begin position="1"/>
        <end position="77"/>
    </location>
</feature>
<keyword evidence="6" id="KW-0833">Ubl conjugation pathway</keyword>
<accession>A0A5J4Z4E3</accession>
<evidence type="ECO:0000313" key="13">
    <source>
        <dbReference type="EMBL" id="KAA8498088.1"/>
    </source>
</evidence>
<comment type="subcellular location">
    <subcellularLocation>
        <location evidence="1">Membrane</location>
        <topology evidence="1">Multi-pass membrane protein</topology>
    </subcellularLocation>
</comment>
<evidence type="ECO:0000256" key="10">
    <source>
        <dbReference type="SAM" id="Phobius"/>
    </source>
</evidence>
<dbReference type="EMBL" id="VRMN01000003">
    <property type="protein sequence ID" value="KAA8495204.1"/>
    <property type="molecule type" value="Genomic_DNA"/>
</dbReference>
<evidence type="ECO:0000256" key="3">
    <source>
        <dbReference type="ARBA" id="ARBA00022692"/>
    </source>
</evidence>
<dbReference type="InterPro" id="IPR013083">
    <property type="entry name" value="Znf_RING/FYVE/PHD"/>
</dbReference>
<feature type="transmembrane region" description="Helical" evidence="10">
    <location>
        <begin position="129"/>
        <end position="149"/>
    </location>
</feature>
<dbReference type="PANTHER" id="PTHR46065">
    <property type="entry name" value="E3 UBIQUITIN-PROTEIN LIGASE MARCH 2/3 FAMILY MEMBER"/>
    <property type="match status" value="1"/>
</dbReference>
<evidence type="ECO:0000256" key="9">
    <source>
        <dbReference type="ARBA" id="ARBA00023136"/>
    </source>
</evidence>
<dbReference type="Gene3D" id="3.30.40.10">
    <property type="entry name" value="Zinc/RING finger domain, C3HC4 (zinc finger)"/>
    <property type="match status" value="1"/>
</dbReference>
<keyword evidence="14" id="KW-1185">Reference proteome</keyword>
<evidence type="ECO:0000256" key="8">
    <source>
        <dbReference type="ARBA" id="ARBA00022989"/>
    </source>
</evidence>
<evidence type="ECO:0000256" key="6">
    <source>
        <dbReference type="ARBA" id="ARBA00022786"/>
    </source>
</evidence>
<dbReference type="Proteomes" id="UP000324585">
    <property type="component" value="Unassembled WGS sequence"/>
</dbReference>
<evidence type="ECO:0000259" key="11">
    <source>
        <dbReference type="PROSITE" id="PS51292"/>
    </source>
</evidence>
<evidence type="ECO:0000256" key="4">
    <source>
        <dbReference type="ARBA" id="ARBA00022723"/>
    </source>
</evidence>
<organism evidence="13 14">
    <name type="scientific">Porphyridium purpureum</name>
    <name type="common">Red alga</name>
    <name type="synonym">Porphyridium cruentum</name>
    <dbReference type="NCBI Taxonomy" id="35688"/>
    <lineage>
        <taxon>Eukaryota</taxon>
        <taxon>Rhodophyta</taxon>
        <taxon>Bangiophyceae</taxon>
        <taxon>Porphyridiales</taxon>
        <taxon>Porphyridiaceae</taxon>
        <taxon>Porphyridium</taxon>
    </lineage>
</organism>
<dbReference type="CDD" id="cd16495">
    <property type="entry name" value="RING_CH-C4HC3_MARCH"/>
    <property type="match status" value="1"/>
</dbReference>
<name>A0A5J4Z4E3_PORPP</name>
<evidence type="ECO:0000256" key="2">
    <source>
        <dbReference type="ARBA" id="ARBA00022679"/>
    </source>
</evidence>
<dbReference type="PROSITE" id="PS51292">
    <property type="entry name" value="ZF_RING_CH"/>
    <property type="match status" value="1"/>
</dbReference>
<comment type="caution">
    <text evidence="13">The sequence shown here is derived from an EMBL/GenBank/DDBJ whole genome shotgun (WGS) entry which is preliminary data.</text>
</comment>
<gene>
    <name evidence="12" type="ORF">FVE85_1359</name>
    <name evidence="13" type="ORF">FVE85_5673</name>
</gene>
<sequence>MATTVRECRICHTGRCDGDELIAPCVCAGSLRYVHRGCLQTWLRRRMARERSLLSAVGTVHAKALTCEICRFSYKCSLRTLSFLRFLFTRSRWYELLHLLYIAFIVRRIHVQCQTLKDALVDQHVPRFVYMRVLLKVFAVFHYVMFLTFDIKYLVHAWLKWRASTAQILVLVEPS</sequence>